<accession>A0A3R7WAR7</accession>
<proteinExistence type="predicted"/>
<gene>
    <name evidence="1" type="ORF">D5R95_08720</name>
</gene>
<comment type="caution">
    <text evidence="1">The sequence shown here is derived from an EMBL/GenBank/DDBJ whole genome shotgun (WGS) entry which is preliminary data.</text>
</comment>
<sequence>MEYQTTLSTEFSSIITPIQLVAGKTAIRFHLPEVAEHPGEVTELMKNETRLLSGAVQDIQIVWPIEYEYGTPIIFGIGGTTEQYQLTGWSHQEDGFTWTDGHNALLALQPESTDTDLTLTVTTSPYLGGEAIDRQRVFVTVNDHPVGEWVFDEPGIQEKSIIIPHGVLNERMQYIAFEMPDAVSPKDLGQSGDQRDLAIAVRSMVINC</sequence>
<dbReference type="Proteomes" id="UP000284763">
    <property type="component" value="Unassembled WGS sequence"/>
</dbReference>
<reference evidence="1" key="1">
    <citation type="submission" date="2018-08" db="EMBL/GenBank/DDBJ databases">
        <title>The metabolism and importance of syntrophic acetate oxidation coupled to methane or sulfide production in haloalkaline environments.</title>
        <authorList>
            <person name="Timmers P.H.A."/>
            <person name="Vavourakis C.D."/>
            <person name="Sorokin D.Y."/>
            <person name="Sinninghe Damste J.S."/>
            <person name="Muyzer G."/>
            <person name="Stams A.J.M."/>
            <person name="Plugge C.M."/>
        </authorList>
    </citation>
    <scope>NUCLEOTIDE SEQUENCE [LARGE SCALE GENOMIC DNA]</scope>
    <source>
        <strain evidence="1">MSAO_Arc3</strain>
    </source>
</reference>
<name>A0A3R7WAR7_9EURY</name>
<protein>
    <submittedName>
        <fullName evidence="1">Uncharacterized protein</fullName>
    </submittedName>
</protein>
<organism evidence="1">
    <name type="scientific">Methanosalsum natronophilum</name>
    <dbReference type="NCBI Taxonomy" id="768733"/>
    <lineage>
        <taxon>Archaea</taxon>
        <taxon>Methanobacteriati</taxon>
        <taxon>Methanobacteriota</taxon>
        <taxon>Stenosarchaea group</taxon>
        <taxon>Methanomicrobia</taxon>
        <taxon>Methanosarcinales</taxon>
        <taxon>Methanosarcinaceae</taxon>
        <taxon>Methanosalsum</taxon>
    </lineage>
</organism>
<evidence type="ECO:0000313" key="1">
    <source>
        <dbReference type="EMBL" id="RQD80521.1"/>
    </source>
</evidence>
<dbReference type="AlphaFoldDB" id="A0A3R7WAR7"/>
<dbReference type="EMBL" id="QZAB01000555">
    <property type="protein sequence ID" value="RQD80521.1"/>
    <property type="molecule type" value="Genomic_DNA"/>
</dbReference>